<dbReference type="GO" id="GO:0008198">
    <property type="term" value="F:ferrous iron binding"/>
    <property type="evidence" value="ECO:0007669"/>
    <property type="project" value="TreeGrafter"/>
</dbReference>
<feature type="binding site" evidence="5">
    <location>
        <position position="142"/>
    </location>
    <ligand>
        <name>substrate</name>
    </ligand>
</feature>
<keyword evidence="9" id="KW-1185">Reference proteome</keyword>
<gene>
    <name evidence="8" type="primary">alkB</name>
    <name evidence="8" type="ORF">DAQ1742_00881</name>
</gene>
<accession>A0A375A7A8</accession>
<keyword evidence="2" id="KW-0223">Dioxygenase</keyword>
<evidence type="ECO:0000256" key="3">
    <source>
        <dbReference type="ARBA" id="ARBA00023002"/>
    </source>
</evidence>
<evidence type="ECO:0000256" key="2">
    <source>
        <dbReference type="ARBA" id="ARBA00022964"/>
    </source>
</evidence>
<dbReference type="GO" id="GO:0035516">
    <property type="term" value="F:broad specificity oxidative DNA demethylase activity"/>
    <property type="evidence" value="ECO:0007669"/>
    <property type="project" value="TreeGrafter"/>
</dbReference>
<feature type="binding site" evidence="5">
    <location>
        <begin position="214"/>
        <end position="220"/>
    </location>
    <ligand>
        <name>2-oxoglutarate</name>
        <dbReference type="ChEBI" id="CHEBI:16810"/>
    </ligand>
</feature>
<dbReference type="AlphaFoldDB" id="A0A375A7A8"/>
<feature type="binding site" evidence="6">
    <location>
        <position position="138"/>
    </location>
    <ligand>
        <name>Fe cation</name>
        <dbReference type="ChEBI" id="CHEBI:24875"/>
        <note>catalytic</note>
    </ligand>
</feature>
<evidence type="ECO:0000256" key="4">
    <source>
        <dbReference type="ARBA" id="ARBA00023004"/>
    </source>
</evidence>
<feature type="binding site" evidence="6">
    <location>
        <position position="195"/>
    </location>
    <ligand>
        <name>Fe cation</name>
        <dbReference type="ChEBI" id="CHEBI:24875"/>
        <note>catalytic</note>
    </ligand>
</feature>
<feature type="binding site" evidence="5">
    <location>
        <begin position="127"/>
        <end position="129"/>
    </location>
    <ligand>
        <name>2-oxoglutarate</name>
        <dbReference type="ChEBI" id="CHEBI:16810"/>
    </ligand>
</feature>
<name>A0A375A7A8_9GAMM</name>
<keyword evidence="4 6" id="KW-0408">Iron</keyword>
<dbReference type="PANTHER" id="PTHR16557">
    <property type="entry name" value="ALKYLATED DNA REPAIR PROTEIN ALKB-RELATED"/>
    <property type="match status" value="1"/>
</dbReference>
<dbReference type="GO" id="GO:0005737">
    <property type="term" value="C:cytoplasm"/>
    <property type="evidence" value="ECO:0007669"/>
    <property type="project" value="TreeGrafter"/>
</dbReference>
<dbReference type="EMBL" id="LT615367">
    <property type="protein sequence ID" value="SLM61944.1"/>
    <property type="molecule type" value="Genomic_DNA"/>
</dbReference>
<keyword evidence="1 6" id="KW-0479">Metal-binding</keyword>
<reference evidence="8 9" key="1">
    <citation type="submission" date="2016-09" db="EMBL/GenBank/DDBJ databases">
        <authorList>
            <person name="Reverchon S."/>
            <person name="Nasser W."/>
            <person name="Leonard S."/>
            <person name="Brochier C."/>
            <person name="Duprey A."/>
        </authorList>
    </citation>
    <scope>NUCLEOTIDE SEQUENCE [LARGE SCALE GENOMIC DNA]</scope>
    <source>
        <strain evidence="8 9">174/2</strain>
    </source>
</reference>
<evidence type="ECO:0000313" key="8">
    <source>
        <dbReference type="EMBL" id="SLM61944.1"/>
    </source>
</evidence>
<dbReference type="GO" id="GO:0035513">
    <property type="term" value="P:oxidative RNA demethylation"/>
    <property type="evidence" value="ECO:0007669"/>
    <property type="project" value="TreeGrafter"/>
</dbReference>
<comment type="cofactor">
    <cofactor evidence="6">
        <name>Fe(2+)</name>
        <dbReference type="ChEBI" id="CHEBI:29033"/>
    </cofactor>
    <text evidence="6">Binds 1 Fe(2+) ion per subunit.</text>
</comment>
<dbReference type="Proteomes" id="UP000294820">
    <property type="component" value="Chromosome 1"/>
</dbReference>
<feature type="binding site" evidence="5">
    <location>
        <position position="169"/>
    </location>
    <ligand>
        <name>substrate</name>
    </ligand>
</feature>
<organism evidence="8 9">
    <name type="scientific">Dickeya aquatica</name>
    <dbReference type="NCBI Taxonomy" id="1401087"/>
    <lineage>
        <taxon>Bacteria</taxon>
        <taxon>Pseudomonadati</taxon>
        <taxon>Pseudomonadota</taxon>
        <taxon>Gammaproteobacteria</taxon>
        <taxon>Enterobacterales</taxon>
        <taxon>Pectobacteriaceae</taxon>
        <taxon>Dickeya</taxon>
    </lineage>
</organism>
<evidence type="ECO:0000313" key="9">
    <source>
        <dbReference type="Proteomes" id="UP000294820"/>
    </source>
</evidence>
<proteinExistence type="predicted"/>
<evidence type="ECO:0000256" key="1">
    <source>
        <dbReference type="ARBA" id="ARBA00022723"/>
    </source>
</evidence>
<evidence type="ECO:0000259" key="7">
    <source>
        <dbReference type="PROSITE" id="PS51471"/>
    </source>
</evidence>
<evidence type="ECO:0000256" key="5">
    <source>
        <dbReference type="PIRSR" id="PIRSR604574-1"/>
    </source>
</evidence>
<dbReference type="Gene3D" id="2.60.120.590">
    <property type="entry name" value="Alpha-ketoglutarate-dependent dioxygenase AlkB-like"/>
    <property type="match status" value="1"/>
</dbReference>
<dbReference type="KEGG" id="daq:DAQ1742_00881"/>
<dbReference type="PROSITE" id="PS51471">
    <property type="entry name" value="FE2OG_OXY"/>
    <property type="match status" value="1"/>
</dbReference>
<dbReference type="InterPro" id="IPR027450">
    <property type="entry name" value="AlkB-like"/>
</dbReference>
<dbReference type="SUPFAM" id="SSF51197">
    <property type="entry name" value="Clavaminate synthase-like"/>
    <property type="match status" value="1"/>
</dbReference>
<dbReference type="Pfam" id="PF13532">
    <property type="entry name" value="2OG-FeII_Oxy_2"/>
    <property type="match status" value="1"/>
</dbReference>
<feature type="binding site" evidence="6">
    <location>
        <position position="140"/>
    </location>
    <ligand>
        <name>Fe cation</name>
        <dbReference type="ChEBI" id="CHEBI:24875"/>
        <note>catalytic</note>
    </ligand>
</feature>
<protein>
    <submittedName>
        <fullName evidence="8">Alkylated DNA repair protein AlkB</fullName>
    </submittedName>
</protein>
<dbReference type="GO" id="GO:0035515">
    <property type="term" value="F:oxidative RNA demethylase activity"/>
    <property type="evidence" value="ECO:0007669"/>
    <property type="project" value="TreeGrafter"/>
</dbReference>
<dbReference type="InterPro" id="IPR037151">
    <property type="entry name" value="AlkB-like_sf"/>
</dbReference>
<evidence type="ECO:0000256" key="6">
    <source>
        <dbReference type="PIRSR" id="PIRSR604574-2"/>
    </source>
</evidence>
<keyword evidence="3" id="KW-0560">Oxidoreductase</keyword>
<dbReference type="InterPro" id="IPR004574">
    <property type="entry name" value="Alkb"/>
</dbReference>
<feature type="domain" description="Fe2OG dioxygenase" evidence="7">
    <location>
        <begin position="120"/>
        <end position="222"/>
    </location>
</feature>
<dbReference type="InterPro" id="IPR005123">
    <property type="entry name" value="Oxoglu/Fe-dep_dioxygenase_dom"/>
</dbReference>
<feature type="binding site" evidence="5">
    <location>
        <position position="76"/>
    </location>
    <ligand>
        <name>substrate</name>
    </ligand>
</feature>
<dbReference type="NCBIfam" id="NF011930">
    <property type="entry name" value="PRK15401.1"/>
    <property type="match status" value="1"/>
</dbReference>
<feature type="binding site" evidence="5">
    <location>
        <begin position="83"/>
        <end position="85"/>
    </location>
    <ligand>
        <name>substrate</name>
    </ligand>
</feature>
<sequence>MVMAVNCDLFTDEPPQTGRETLAAGAVLLRGFAWAQAEELLSGLAQVLRQAPFRHMLTPGGRALSVAMSNCGHTGWITDACGYRYSAFDPQSGKAWPAMPACFLRIAQAAAYEAGYIGFTPDACLINRYAVGAKMALHQDRDEQALHQPIVSVSPLGLPALFLFGGATRAHPCQRVPLWHGDVVVWGGPSRLYYHGVQPVKDGPLPQRMKEVVRFNLTFRQV</sequence>
<dbReference type="PANTHER" id="PTHR16557:SF2">
    <property type="entry name" value="NUCLEIC ACID DIOXYGENASE ALKBH1"/>
    <property type="match status" value="1"/>
</dbReference>